<dbReference type="NCBIfam" id="NF001033">
    <property type="entry name" value="PRK00114.1"/>
    <property type="match status" value="1"/>
</dbReference>
<proteinExistence type="inferred from homology"/>
<evidence type="ECO:0000256" key="3">
    <source>
        <dbReference type="ARBA" id="ARBA00023157"/>
    </source>
</evidence>
<reference evidence="7 8" key="1">
    <citation type="journal article" date="2021" name="Sci. Rep.">
        <title>The distribution of antibiotic resistance genes in chicken gut microbiota commensals.</title>
        <authorList>
            <person name="Juricova H."/>
            <person name="Matiasovicova J."/>
            <person name="Kubasova T."/>
            <person name="Cejkova D."/>
            <person name="Rychlik I."/>
        </authorList>
    </citation>
    <scope>NUCLEOTIDE SEQUENCE [LARGE SCALE GENOMIC DNA]</scope>
    <source>
        <strain evidence="7 8">An537</strain>
    </source>
</reference>
<evidence type="ECO:0000256" key="2">
    <source>
        <dbReference type="ARBA" id="ARBA00022833"/>
    </source>
</evidence>
<sequence>MDYIKRYTTREGVRMAVAVTTATVEEARHRHDLWPVATAALGRTMTGALLMAGDFKNEENVSIRLKGDGPLGIVHVDAFSDATVRGYVDHPHVDIPLKRAGKLDVGGAVGHNGEVQVTRFTKLRQDYTSQSPLQSGEVAEDLAYYLYISEQIPATISLGVLVGTDNTVSVAGGFLVQALPDATDEALAKVEANINALGPITTYLSEHPDGEGLVEHVLDGLTVQEVYNAPVRFQCTCSRERFEQVLMTLSDTDKRDLLEDETTELVCHYCNNAYHFSRDELASLFDMK</sequence>
<dbReference type="PANTHER" id="PTHR30111">
    <property type="entry name" value="33 KDA CHAPERONIN"/>
    <property type="match status" value="1"/>
</dbReference>
<keyword evidence="4 6" id="KW-0143">Chaperone</keyword>
<comment type="subcellular location">
    <subcellularLocation>
        <location evidence="6">Cytoplasm</location>
    </subcellularLocation>
</comment>
<dbReference type="PANTHER" id="PTHR30111:SF1">
    <property type="entry name" value="33 KDA CHAPERONIN"/>
    <property type="match status" value="1"/>
</dbReference>
<evidence type="ECO:0000313" key="8">
    <source>
        <dbReference type="Proteomes" id="UP000707138"/>
    </source>
</evidence>
<accession>A0ABS2GDG1</accession>
<evidence type="ECO:0000256" key="5">
    <source>
        <dbReference type="ARBA" id="ARBA00023284"/>
    </source>
</evidence>
<evidence type="ECO:0000256" key="4">
    <source>
        <dbReference type="ARBA" id="ARBA00023186"/>
    </source>
</evidence>
<dbReference type="SUPFAM" id="SSF64397">
    <property type="entry name" value="Hsp33 domain"/>
    <property type="match status" value="1"/>
</dbReference>
<comment type="similarity">
    <text evidence="6">Belongs to the HSP33 family.</text>
</comment>
<comment type="PTM">
    <text evidence="6">Under oxidizing conditions two disulfide bonds are formed involving the reactive cysteines. Under reducing conditions zinc is bound to the reactive cysteines and the protein is inactive.</text>
</comment>
<dbReference type="PIRSF" id="PIRSF005261">
    <property type="entry name" value="Heat_shock_Hsp33"/>
    <property type="match status" value="1"/>
</dbReference>
<dbReference type="Pfam" id="PF01430">
    <property type="entry name" value="HSP33"/>
    <property type="match status" value="1"/>
</dbReference>
<keyword evidence="5 6" id="KW-0676">Redox-active center</keyword>
<feature type="disulfide bond" description="Redox-active" evidence="6">
    <location>
        <begin position="235"/>
        <end position="237"/>
    </location>
</feature>
<name>A0ABS2GDG1_9FIRM</name>
<dbReference type="Gene3D" id="3.55.30.10">
    <property type="entry name" value="Hsp33 domain"/>
    <property type="match status" value="1"/>
</dbReference>
<evidence type="ECO:0000256" key="6">
    <source>
        <dbReference type="HAMAP-Rule" id="MF_00117"/>
    </source>
</evidence>
<dbReference type="RefSeq" id="WP_205087159.1">
    <property type="nucleotide sequence ID" value="NZ_JACJLA010000001.1"/>
</dbReference>
<evidence type="ECO:0000313" key="7">
    <source>
        <dbReference type="EMBL" id="MBM6911840.1"/>
    </source>
</evidence>
<keyword evidence="8" id="KW-1185">Reference proteome</keyword>
<evidence type="ECO:0000256" key="1">
    <source>
        <dbReference type="ARBA" id="ARBA00022490"/>
    </source>
</evidence>
<dbReference type="Proteomes" id="UP000707138">
    <property type="component" value="Unassembled WGS sequence"/>
</dbReference>
<feature type="disulfide bond" description="Redox-active" evidence="6">
    <location>
        <begin position="267"/>
        <end position="270"/>
    </location>
</feature>
<dbReference type="InterPro" id="IPR016153">
    <property type="entry name" value="Heat_shock_Hsp33_N"/>
</dbReference>
<keyword evidence="3 6" id="KW-1015">Disulfide bond</keyword>
<organism evidence="7 8">
    <name type="scientific">Veillonella magna</name>
    <dbReference type="NCBI Taxonomy" id="464322"/>
    <lineage>
        <taxon>Bacteria</taxon>
        <taxon>Bacillati</taxon>
        <taxon>Bacillota</taxon>
        <taxon>Negativicutes</taxon>
        <taxon>Veillonellales</taxon>
        <taxon>Veillonellaceae</taxon>
        <taxon>Veillonella</taxon>
    </lineage>
</organism>
<dbReference type="HAMAP" id="MF_00117">
    <property type="entry name" value="HslO"/>
    <property type="match status" value="1"/>
</dbReference>
<comment type="function">
    <text evidence="6">Redox regulated molecular chaperone. Protects both thermally unfolding and oxidatively damaged proteins from irreversible aggregation. Plays an important role in the bacterial defense system toward oxidative stress.</text>
</comment>
<dbReference type="InterPro" id="IPR000397">
    <property type="entry name" value="Heat_shock_Hsp33"/>
</dbReference>
<keyword evidence="1 6" id="KW-0963">Cytoplasm</keyword>
<dbReference type="Gene3D" id="3.90.1280.10">
    <property type="entry name" value="HSP33 redox switch-like"/>
    <property type="match status" value="1"/>
</dbReference>
<keyword evidence="2 6" id="KW-0862">Zinc</keyword>
<gene>
    <name evidence="6 7" type="primary">hslO</name>
    <name evidence="7" type="ORF">H6A01_00680</name>
</gene>
<dbReference type="EMBL" id="JACJLA010000001">
    <property type="protein sequence ID" value="MBM6911840.1"/>
    <property type="molecule type" value="Genomic_DNA"/>
</dbReference>
<dbReference type="SUPFAM" id="SSF118352">
    <property type="entry name" value="HSP33 redox switch-like"/>
    <property type="match status" value="1"/>
</dbReference>
<dbReference type="CDD" id="cd00498">
    <property type="entry name" value="Hsp33"/>
    <property type="match status" value="1"/>
</dbReference>
<dbReference type="InterPro" id="IPR016154">
    <property type="entry name" value="Heat_shock_Hsp33_C"/>
</dbReference>
<protein>
    <recommendedName>
        <fullName evidence="6">33 kDa chaperonin</fullName>
    </recommendedName>
    <alternativeName>
        <fullName evidence="6">Heat shock protein 33 homolog</fullName>
        <shortName evidence="6">HSP33</shortName>
    </alternativeName>
</protein>
<comment type="caution">
    <text evidence="7">The sequence shown here is derived from an EMBL/GenBank/DDBJ whole genome shotgun (WGS) entry which is preliminary data.</text>
</comment>